<reference evidence="3" key="1">
    <citation type="journal article" date="2022" name="IScience">
        <title>Evolution of zygomycete secretomes and the origins of terrestrial fungal ecologies.</title>
        <authorList>
            <person name="Chang Y."/>
            <person name="Wang Y."/>
            <person name="Mondo S."/>
            <person name="Ahrendt S."/>
            <person name="Andreopoulos W."/>
            <person name="Barry K."/>
            <person name="Beard J."/>
            <person name="Benny G.L."/>
            <person name="Blankenship S."/>
            <person name="Bonito G."/>
            <person name="Cuomo C."/>
            <person name="Desiro A."/>
            <person name="Gervers K.A."/>
            <person name="Hundley H."/>
            <person name="Kuo A."/>
            <person name="LaButti K."/>
            <person name="Lang B.F."/>
            <person name="Lipzen A."/>
            <person name="O'Donnell K."/>
            <person name="Pangilinan J."/>
            <person name="Reynolds N."/>
            <person name="Sandor L."/>
            <person name="Smith M.E."/>
            <person name="Tsang A."/>
            <person name="Grigoriev I.V."/>
            <person name="Stajich J.E."/>
            <person name="Spatafora J.W."/>
        </authorList>
    </citation>
    <scope>NUCLEOTIDE SEQUENCE</scope>
    <source>
        <strain evidence="3">RSA 2281</strain>
    </source>
</reference>
<gene>
    <name evidence="3" type="ORF">BDA99DRAFT_69644</name>
</gene>
<name>A0AAD5PDJ5_9FUNG</name>
<dbReference type="Proteomes" id="UP001209540">
    <property type="component" value="Unassembled WGS sequence"/>
</dbReference>
<comment type="caution">
    <text evidence="3">The sequence shown here is derived from an EMBL/GenBank/DDBJ whole genome shotgun (WGS) entry which is preliminary data.</text>
</comment>
<evidence type="ECO:0000259" key="2">
    <source>
        <dbReference type="Pfam" id="PF19189"/>
    </source>
</evidence>
<sequence>MQHIPRTTRHHLCRTCSLQYHSFLIPLRTTTGVHSKTPWSSRSYSQSQHHENPHESSPTNTNNNNNNNKTNHNPLDNVLDRELDAFIKKNANKKEQQQSLVQSSSARDLQSILKSLWPESECGPIQKASITVPPPPPTTAFQPQDPNVAKKTQRIQSQIEKQLLNMVRKSQQPHKKTSPLPRGMLGSFYGKSVFQKSRRRMDEPAIIVKTHDENIMSRDKETNAINSLLECTTGRQLLERVINFTTSTDRKENDDSNYPPYYAKLLTHAIKKASVTFQDPYLALSIFEHAKTHSVMSYVAGCTTEVYNALLMMRWQLWQDVHGMLHLVDEMMVNGVHYDYETRCIVQMVVSEVENDRRLDDPEEQRSEEDWDTEDLDLDIESNRIKDGMVWSMDERRSANIMKALVGKWLIK</sequence>
<evidence type="ECO:0000313" key="4">
    <source>
        <dbReference type="Proteomes" id="UP001209540"/>
    </source>
</evidence>
<dbReference type="EMBL" id="JAIXMP010000014">
    <property type="protein sequence ID" value="KAI9262175.1"/>
    <property type="molecule type" value="Genomic_DNA"/>
</dbReference>
<accession>A0AAD5PDJ5</accession>
<dbReference type="InterPro" id="IPR043837">
    <property type="entry name" value="Mtf2-like_C"/>
</dbReference>
<feature type="compositionally biased region" description="Low complexity" evidence="1">
    <location>
        <begin position="59"/>
        <end position="73"/>
    </location>
</feature>
<reference evidence="3" key="2">
    <citation type="submission" date="2023-02" db="EMBL/GenBank/DDBJ databases">
        <authorList>
            <consortium name="DOE Joint Genome Institute"/>
            <person name="Mondo S.J."/>
            <person name="Chang Y."/>
            <person name="Wang Y."/>
            <person name="Ahrendt S."/>
            <person name="Andreopoulos W."/>
            <person name="Barry K."/>
            <person name="Beard J."/>
            <person name="Benny G.L."/>
            <person name="Blankenship S."/>
            <person name="Bonito G."/>
            <person name="Cuomo C."/>
            <person name="Desiro A."/>
            <person name="Gervers K.A."/>
            <person name="Hundley H."/>
            <person name="Kuo A."/>
            <person name="LaButti K."/>
            <person name="Lang B.F."/>
            <person name="Lipzen A."/>
            <person name="O'Donnell K."/>
            <person name="Pangilinan J."/>
            <person name="Reynolds N."/>
            <person name="Sandor L."/>
            <person name="Smith M.W."/>
            <person name="Tsang A."/>
            <person name="Grigoriev I.V."/>
            <person name="Stajich J.E."/>
            <person name="Spatafora J.W."/>
        </authorList>
    </citation>
    <scope>NUCLEOTIDE SEQUENCE</scope>
    <source>
        <strain evidence="3">RSA 2281</strain>
    </source>
</reference>
<evidence type="ECO:0000256" key="1">
    <source>
        <dbReference type="SAM" id="MobiDB-lite"/>
    </source>
</evidence>
<dbReference type="AlphaFoldDB" id="A0AAD5PDJ5"/>
<feature type="compositionally biased region" description="Polar residues" evidence="1">
    <location>
        <begin position="32"/>
        <end position="47"/>
    </location>
</feature>
<dbReference type="GO" id="GO:0005739">
    <property type="term" value="C:mitochondrion"/>
    <property type="evidence" value="ECO:0007669"/>
    <property type="project" value="InterPro"/>
</dbReference>
<proteinExistence type="predicted"/>
<keyword evidence="4" id="KW-1185">Reference proteome</keyword>
<protein>
    <recommendedName>
        <fullName evidence="2">Mtf2-like C-terminal domain-containing protein</fullName>
    </recommendedName>
</protein>
<dbReference type="PANTHER" id="PTHR39468">
    <property type="entry name" value="CHROMOSOME 7, WHOLE GENOME SHOTGUN SEQUENCE"/>
    <property type="match status" value="1"/>
</dbReference>
<feature type="region of interest" description="Disordered" evidence="1">
    <location>
        <begin position="32"/>
        <end position="76"/>
    </location>
</feature>
<dbReference type="Pfam" id="PF19189">
    <property type="entry name" value="Mtf2"/>
    <property type="match status" value="1"/>
</dbReference>
<dbReference type="InterPro" id="IPR040009">
    <property type="entry name" value="Mtf2/C5D6.12-like"/>
</dbReference>
<dbReference type="PANTHER" id="PTHR39468:SF1">
    <property type="entry name" value="MTF2-LIKE C-TERMINAL DOMAIN-CONTAINING PROTEIN"/>
    <property type="match status" value="1"/>
</dbReference>
<evidence type="ECO:0000313" key="3">
    <source>
        <dbReference type="EMBL" id="KAI9262175.1"/>
    </source>
</evidence>
<organism evidence="3 4">
    <name type="scientific">Phascolomyces articulosus</name>
    <dbReference type="NCBI Taxonomy" id="60185"/>
    <lineage>
        <taxon>Eukaryota</taxon>
        <taxon>Fungi</taxon>
        <taxon>Fungi incertae sedis</taxon>
        <taxon>Mucoromycota</taxon>
        <taxon>Mucoromycotina</taxon>
        <taxon>Mucoromycetes</taxon>
        <taxon>Mucorales</taxon>
        <taxon>Lichtheimiaceae</taxon>
        <taxon>Phascolomyces</taxon>
    </lineage>
</organism>
<feature type="domain" description="Mtf2-like C-terminal" evidence="2">
    <location>
        <begin position="213"/>
        <end position="409"/>
    </location>
</feature>